<dbReference type="Gene3D" id="3.20.20.80">
    <property type="entry name" value="Glycosidases"/>
    <property type="match status" value="1"/>
</dbReference>
<dbReference type="CDD" id="cd00063">
    <property type="entry name" value="FN3"/>
    <property type="match status" value="1"/>
</dbReference>
<dbReference type="EMBL" id="JASGBQ010000021">
    <property type="protein sequence ID" value="MDI9242902.1"/>
    <property type="molecule type" value="Genomic_DNA"/>
</dbReference>
<dbReference type="SUPFAM" id="SSF51445">
    <property type="entry name" value="(Trans)glycosidases"/>
    <property type="match status" value="1"/>
</dbReference>
<dbReference type="InterPro" id="IPR003961">
    <property type="entry name" value="FN3_dom"/>
</dbReference>
<feature type="domain" description="Fibronectin type-III" evidence="2">
    <location>
        <begin position="1042"/>
        <end position="1120"/>
    </location>
</feature>
<dbReference type="GO" id="GO:0016998">
    <property type="term" value="P:cell wall macromolecule catabolic process"/>
    <property type="evidence" value="ECO:0007669"/>
    <property type="project" value="InterPro"/>
</dbReference>
<dbReference type="Proteomes" id="UP001300383">
    <property type="component" value="Unassembled WGS sequence"/>
</dbReference>
<evidence type="ECO:0000313" key="4">
    <source>
        <dbReference type="Proteomes" id="UP001300383"/>
    </source>
</evidence>
<dbReference type="InterPro" id="IPR013783">
    <property type="entry name" value="Ig-like_fold"/>
</dbReference>
<protein>
    <submittedName>
        <fullName evidence="3">GH25 family lysozyme</fullName>
    </submittedName>
</protein>
<gene>
    <name evidence="3" type="ORF">QJ036_10540</name>
</gene>
<dbReference type="GO" id="GO:0009253">
    <property type="term" value="P:peptidoglycan catabolic process"/>
    <property type="evidence" value="ECO:0007669"/>
    <property type="project" value="InterPro"/>
</dbReference>
<comment type="caution">
    <text evidence="3">The sequence shown here is derived from an EMBL/GenBank/DDBJ whole genome shotgun (WGS) entry which is preliminary data.</text>
</comment>
<keyword evidence="4" id="KW-1185">Reference proteome</keyword>
<feature type="domain" description="Fibronectin type-III" evidence="2">
    <location>
        <begin position="768"/>
        <end position="848"/>
    </location>
</feature>
<organism evidence="3 4">
    <name type="scientific">Fusibacillus kribbianus</name>
    <dbReference type="NCBI Taxonomy" id="3044208"/>
    <lineage>
        <taxon>Bacteria</taxon>
        <taxon>Bacillati</taxon>
        <taxon>Bacillota</taxon>
        <taxon>Clostridia</taxon>
        <taxon>Lachnospirales</taxon>
        <taxon>Lachnospiraceae</taxon>
        <taxon>Fusibacillus</taxon>
    </lineage>
</organism>
<comment type="similarity">
    <text evidence="1">Belongs to the glycosyl hydrolase 25 family.</text>
</comment>
<proteinExistence type="inferred from homology"/>
<dbReference type="GO" id="GO:0003796">
    <property type="term" value="F:lysozyme activity"/>
    <property type="evidence" value="ECO:0007669"/>
    <property type="project" value="InterPro"/>
</dbReference>
<evidence type="ECO:0000256" key="1">
    <source>
        <dbReference type="ARBA" id="ARBA00010646"/>
    </source>
</evidence>
<dbReference type="Gene3D" id="2.60.40.10">
    <property type="entry name" value="Immunoglobulins"/>
    <property type="match status" value="7"/>
</dbReference>
<name>A0AAP4BCB2_9FIRM</name>
<dbReference type="PROSITE" id="PS51904">
    <property type="entry name" value="GLYCOSYL_HYDROL_F25_2"/>
    <property type="match status" value="1"/>
</dbReference>
<dbReference type="PANTHER" id="PTHR34135:SF2">
    <property type="entry name" value="LYSOZYME"/>
    <property type="match status" value="1"/>
</dbReference>
<reference evidence="3 4" key="1">
    <citation type="submission" date="2023-05" db="EMBL/GenBank/DDBJ databases">
        <title>[ruminococcus] sp. nov., isolated from a pig farm feces dump.</title>
        <authorList>
            <person name="Chang Y.-H."/>
        </authorList>
    </citation>
    <scope>NUCLEOTIDE SEQUENCE [LARGE SCALE GENOMIC DNA]</scope>
    <source>
        <strain evidence="3 4">YH-rum2234</strain>
    </source>
</reference>
<dbReference type="SMART" id="SM00060">
    <property type="entry name" value="FN3"/>
    <property type="match status" value="6"/>
</dbReference>
<evidence type="ECO:0000259" key="2">
    <source>
        <dbReference type="SMART" id="SM00060"/>
    </source>
</evidence>
<sequence>MLLSVFWKGEIVNAERMTDLGNEPEIVMNGGRVVSDSSGDTWFVNESDGGIYRQEGESEILITKDLGEYLNYFQENLYYMVRQENGTVIRKRDIHTGESSDLFVAEQDAEQLYISGNQLYYLSAGRICTVNIQDRKLTVWNGDSQITSYIPLEKGYVYSKGLFPNRTIYYNGSLLLNQVGSYYVVQDHIILNGKEKTFQVNLSVLDTAKAASDAVEMYQEEEYAGSAVVYALNSDECGYCEDNAQNLQISNVISLTSTLNEGVSSAYDWASERQKNIVKRSRQMLEVQWTPQQDILGWESNYVFQKGKDYQGIPYGQPVRAKYVPWDAGFSEFVSAIQDVNSLMYTSYSDYNERAPYYSSDCSAFVSWAWNTNRRLTTSGIPGRADQVATQSVYNVLIGDAFVYPGNHSVLVYDVGYDTDGIMVYIDIAEQTPPQTKITRYGKGGQYTLENLQYRYLQNGYTLYRLKEQYDVSYTHDCAVPVDDECADCHKLTAPTINLVEQRGAQEIRIGWDYVEEADAYAVFRSEAETEGYQRVASVWAYEYIDSGLQEGKTYYYRITPMRYTGETWVSGESSQVIKVPLMTAPKEVVVSSSEEGNTITWSSVSNAEYYGIMRADSPEGSYSWLGAINGTSYIDVEANLEAGKAYYYKVYPARMTEFGWVNGPECLPRLTVAQLKAIQNVKTQPGSGIHAVKISWDTQENVSVYGILRSEAIDGEYQWLGAVNGQTYTDENLEPGKIYYYKIYGSILLNGMWYNGASSSAVSGQMIAAPDAVQVDSQGGNSLRVTWNSVDGAAGYAVYCSEKNGGELSRIAVVSQTEYIHQGLKAHDVRYYVIQTLCTVDGATGIGANTDYESGTVLMAAPAIQSIGPGGATNAIRLSWNSVVGASVYGVMRSESPDGEYQWLAAVGGQSYTDANLETGKTYYYKLYAAAWNNNTWLNGEMSETVSGQVCPGPQSISTEMASSTSLRISWSKVSGAAAYYVYRRQGNVQTFLGGSWETEYYDTGLQVGEEYSYVVQSVVYADNQYGLAGYSESQIQQVGLLKPEGVHATADGNVRTVSLQWTEVPGAQCYGIFRAVGLDGDYVWLGTSSSNSYEDKDCLPEQQYVYKVYAAVNINGSWINSETSEAYMIQVPRATKALGIDVSYHNGYIDWNQVAQTQVRFAMIRIGYRRNADGVIIEDVRAAENLQGALAAGLDVGVYFFSTAVTPQEAEEEARWVLNYIQTYNITYPVAYDCEGYDKTTSRMFGLSIEQRTSHAITFLDMIAENGYTPLMYGSKSYLMNSWAIDQLEQRYSIWVAQWPLTVPVYPYEGTTTYTRSYLMWQYTDRGSVSGITGNVDMDVIYY</sequence>
<dbReference type="InterPro" id="IPR036116">
    <property type="entry name" value="FN3_sf"/>
</dbReference>
<feature type="domain" description="Fibronectin type-III" evidence="2">
    <location>
        <begin position="676"/>
        <end position="754"/>
    </location>
</feature>
<feature type="domain" description="Fibronectin type-III" evidence="2">
    <location>
        <begin position="952"/>
        <end position="1028"/>
    </location>
</feature>
<accession>A0AAP4BCB2</accession>
<evidence type="ECO:0000313" key="3">
    <source>
        <dbReference type="EMBL" id="MDI9242902.1"/>
    </source>
</evidence>
<dbReference type="SUPFAM" id="SSF49265">
    <property type="entry name" value="Fibronectin type III"/>
    <property type="match status" value="4"/>
</dbReference>
<dbReference type="PANTHER" id="PTHR34135">
    <property type="entry name" value="LYSOZYME"/>
    <property type="match status" value="1"/>
</dbReference>
<dbReference type="CDD" id="cd06414">
    <property type="entry name" value="GH25_LytC-like"/>
    <property type="match status" value="1"/>
</dbReference>
<dbReference type="GO" id="GO:0016052">
    <property type="term" value="P:carbohydrate catabolic process"/>
    <property type="evidence" value="ECO:0007669"/>
    <property type="project" value="TreeGrafter"/>
</dbReference>
<dbReference type="InterPro" id="IPR002053">
    <property type="entry name" value="Glyco_hydro_25"/>
</dbReference>
<feature type="domain" description="Fibronectin type-III" evidence="2">
    <location>
        <begin position="860"/>
        <end position="937"/>
    </location>
</feature>
<dbReference type="Pfam" id="PF01183">
    <property type="entry name" value="Glyco_hydro_25"/>
    <property type="match status" value="1"/>
</dbReference>
<feature type="domain" description="Fibronectin type-III" evidence="2">
    <location>
        <begin position="492"/>
        <end position="568"/>
    </location>
</feature>
<dbReference type="InterPro" id="IPR017853">
    <property type="entry name" value="GH"/>
</dbReference>